<evidence type="ECO:0000313" key="3">
    <source>
        <dbReference type="Proteomes" id="UP000314987"/>
    </source>
</evidence>
<evidence type="ECO:0000313" key="2">
    <source>
        <dbReference type="Ensembl" id="ENSVURP00010002962.1"/>
    </source>
</evidence>
<dbReference type="InterPro" id="IPR010530">
    <property type="entry name" value="B12D"/>
</dbReference>
<keyword evidence="1" id="KW-0472">Membrane</keyword>
<dbReference type="Pfam" id="PF06522">
    <property type="entry name" value="B12D"/>
    <property type="match status" value="1"/>
</dbReference>
<proteinExistence type="predicted"/>
<keyword evidence="3" id="KW-1185">Reference proteome</keyword>
<name>A0A4X2K122_VOMUR</name>
<protein>
    <submittedName>
        <fullName evidence="2">Uncharacterized protein</fullName>
    </submittedName>
</protein>
<evidence type="ECO:0000256" key="1">
    <source>
        <dbReference type="SAM" id="Phobius"/>
    </source>
</evidence>
<dbReference type="OMA" id="KVAIMNL"/>
<sequence length="110" mass="12652">MVTVLGFSNSHANTWLSSLTSTQKVSIVNFLQFVMKKKELIPLITFVSFAGIGAAYKSIYSLFKTDVIVNRQKNPEPWENTNPYKPQKIFTINQKWEPLEELKTVKQLTK</sequence>
<reference evidence="2" key="2">
    <citation type="submission" date="2025-05" db="UniProtKB">
        <authorList>
            <consortium name="Ensembl"/>
        </authorList>
    </citation>
    <scope>IDENTIFICATION</scope>
</reference>
<dbReference type="Proteomes" id="UP000314987">
    <property type="component" value="Unassembled WGS sequence"/>
</dbReference>
<organism evidence="2 3">
    <name type="scientific">Vombatus ursinus</name>
    <name type="common">Common wombat</name>
    <dbReference type="NCBI Taxonomy" id="29139"/>
    <lineage>
        <taxon>Eukaryota</taxon>
        <taxon>Metazoa</taxon>
        <taxon>Chordata</taxon>
        <taxon>Craniata</taxon>
        <taxon>Vertebrata</taxon>
        <taxon>Euteleostomi</taxon>
        <taxon>Mammalia</taxon>
        <taxon>Metatheria</taxon>
        <taxon>Diprotodontia</taxon>
        <taxon>Vombatidae</taxon>
        <taxon>Vombatus</taxon>
    </lineage>
</organism>
<accession>A0A4X2K122</accession>
<feature type="transmembrane region" description="Helical" evidence="1">
    <location>
        <begin position="40"/>
        <end position="63"/>
    </location>
</feature>
<keyword evidence="1" id="KW-0812">Transmembrane</keyword>
<dbReference type="PANTHER" id="PTHR14256:SF3">
    <property type="entry name" value="NORMAL MUCOSA OF ESOPHAGUS-SPECIFIC GENE 1 PROTEIN"/>
    <property type="match status" value="1"/>
</dbReference>
<dbReference type="Ensembl" id="ENSVURT00010003358.1">
    <property type="protein sequence ID" value="ENSVURP00010002962.1"/>
    <property type="gene ID" value="ENSVURG00010002407.1"/>
</dbReference>
<reference evidence="3" key="1">
    <citation type="submission" date="2018-12" db="EMBL/GenBank/DDBJ databases">
        <authorList>
            <person name="Yazar S."/>
        </authorList>
    </citation>
    <scope>NUCLEOTIDE SEQUENCE [LARGE SCALE GENOMIC DNA]</scope>
</reference>
<dbReference type="AlphaFoldDB" id="A0A4X2K122"/>
<dbReference type="GeneTree" id="ENSGT00390000009277"/>
<dbReference type="PANTHER" id="PTHR14256">
    <property type="entry name" value="NADH-UBIQUINONE OXIDOREDUCTASE MLRQ SUBUNIT"/>
    <property type="match status" value="1"/>
</dbReference>
<keyword evidence="1" id="KW-1133">Transmembrane helix</keyword>
<dbReference type="Ensembl" id="ENSVURT00010021369.1">
    <property type="protein sequence ID" value="ENSVURP00010018795.1"/>
    <property type="gene ID" value="ENSVURG00010014314.1"/>
</dbReference>